<evidence type="ECO:0000313" key="2">
    <source>
        <dbReference type="EMBL" id="JAP08840.1"/>
    </source>
</evidence>
<accession>A0A0V0GLH9</accession>
<sequence>MRNLKSGASTAYALGFNSGYISSGYNSYSCFWGFPKWGFLCIGWLLNIFINRLQLSTFTLDDYDLRLLEGGCLYMLVCRTN</sequence>
<dbReference type="EMBL" id="GEDG01036171">
    <property type="protein sequence ID" value="JAP08840.1"/>
    <property type="molecule type" value="Transcribed_RNA"/>
</dbReference>
<keyword evidence="1" id="KW-1133">Transmembrane helix</keyword>
<feature type="transmembrane region" description="Helical" evidence="1">
    <location>
        <begin position="31"/>
        <end position="50"/>
    </location>
</feature>
<evidence type="ECO:0000256" key="1">
    <source>
        <dbReference type="SAM" id="Phobius"/>
    </source>
</evidence>
<keyword evidence="1" id="KW-0472">Membrane</keyword>
<reference evidence="2" key="1">
    <citation type="submission" date="2015-12" db="EMBL/GenBank/DDBJ databases">
        <title>Gene expression during late stages of embryo sac development: a critical building block for successful pollen-pistil interactions.</title>
        <authorList>
            <person name="Liu Y."/>
            <person name="Joly V."/>
            <person name="Sabar M."/>
            <person name="Matton D.P."/>
        </authorList>
    </citation>
    <scope>NUCLEOTIDE SEQUENCE</scope>
</reference>
<proteinExistence type="predicted"/>
<name>A0A0V0GLH9_SOLCH</name>
<organism evidence="2">
    <name type="scientific">Solanum chacoense</name>
    <name type="common">Chaco potato</name>
    <dbReference type="NCBI Taxonomy" id="4108"/>
    <lineage>
        <taxon>Eukaryota</taxon>
        <taxon>Viridiplantae</taxon>
        <taxon>Streptophyta</taxon>
        <taxon>Embryophyta</taxon>
        <taxon>Tracheophyta</taxon>
        <taxon>Spermatophyta</taxon>
        <taxon>Magnoliopsida</taxon>
        <taxon>eudicotyledons</taxon>
        <taxon>Gunneridae</taxon>
        <taxon>Pentapetalae</taxon>
        <taxon>asterids</taxon>
        <taxon>lamiids</taxon>
        <taxon>Solanales</taxon>
        <taxon>Solanaceae</taxon>
        <taxon>Solanoideae</taxon>
        <taxon>Solaneae</taxon>
        <taxon>Solanum</taxon>
    </lineage>
</organism>
<keyword evidence="1" id="KW-0812">Transmembrane</keyword>
<protein>
    <submittedName>
        <fullName evidence="2">Putative ovule protein</fullName>
    </submittedName>
</protein>
<dbReference type="AlphaFoldDB" id="A0A0V0GLH9"/>